<proteinExistence type="predicted"/>
<accession>A0ABR2HW37</accession>
<dbReference type="EMBL" id="JAPFFF010000021">
    <property type="protein sequence ID" value="KAK8853805.1"/>
    <property type="molecule type" value="Genomic_DNA"/>
</dbReference>
<organism evidence="1 2">
    <name type="scientific">Tritrichomonas musculus</name>
    <dbReference type="NCBI Taxonomy" id="1915356"/>
    <lineage>
        <taxon>Eukaryota</taxon>
        <taxon>Metamonada</taxon>
        <taxon>Parabasalia</taxon>
        <taxon>Tritrichomonadida</taxon>
        <taxon>Tritrichomonadidae</taxon>
        <taxon>Tritrichomonas</taxon>
    </lineage>
</organism>
<evidence type="ECO:0000313" key="2">
    <source>
        <dbReference type="Proteomes" id="UP001470230"/>
    </source>
</evidence>
<keyword evidence="2" id="KW-1185">Reference proteome</keyword>
<evidence type="ECO:0000313" key="1">
    <source>
        <dbReference type="EMBL" id="KAK8853805.1"/>
    </source>
</evidence>
<name>A0ABR2HW37_9EUKA</name>
<reference evidence="1 2" key="1">
    <citation type="submission" date="2024-04" db="EMBL/GenBank/DDBJ databases">
        <title>Tritrichomonas musculus Genome.</title>
        <authorList>
            <person name="Alves-Ferreira E."/>
            <person name="Grigg M."/>
            <person name="Lorenzi H."/>
            <person name="Galac M."/>
        </authorList>
    </citation>
    <scope>NUCLEOTIDE SEQUENCE [LARGE SCALE GENOMIC DNA]</scope>
    <source>
        <strain evidence="1 2">EAF2021</strain>
    </source>
</reference>
<gene>
    <name evidence="1" type="ORF">M9Y10_016348</name>
</gene>
<comment type="caution">
    <text evidence="1">The sequence shown here is derived from an EMBL/GenBank/DDBJ whole genome shotgun (WGS) entry which is preliminary data.</text>
</comment>
<sequence length="110" mass="13068">MDRNFWILRGDAHLQEWVHNLTGIFENPTAIVKDFVRHAAEWRRPCPLPDNVKKQCDSVKKKLILLNEYQQENIRRNPAVVSYCIFNLSKLAKRQKEQFPRSFTKTKNSN</sequence>
<protein>
    <submittedName>
        <fullName evidence="1">Uncharacterized protein</fullName>
    </submittedName>
</protein>
<dbReference type="Proteomes" id="UP001470230">
    <property type="component" value="Unassembled WGS sequence"/>
</dbReference>